<dbReference type="EMBL" id="JBHSWU010000007">
    <property type="protein sequence ID" value="MFC6723212.1"/>
    <property type="molecule type" value="Genomic_DNA"/>
</dbReference>
<protein>
    <recommendedName>
        <fullName evidence="2">Envelope protein N-terminal domain-containing protein</fullName>
    </recommendedName>
</protein>
<dbReference type="InterPro" id="IPR058677">
    <property type="entry name" value="ORF4_N"/>
</dbReference>
<evidence type="ECO:0000259" key="2">
    <source>
        <dbReference type="Pfam" id="PF26255"/>
    </source>
</evidence>
<keyword evidence="1" id="KW-0472">Membrane</keyword>
<feature type="transmembrane region" description="Helical" evidence="1">
    <location>
        <begin position="584"/>
        <end position="602"/>
    </location>
</feature>
<organism evidence="3 4">
    <name type="scientific">Halobium palmae</name>
    <dbReference type="NCBI Taxonomy" id="1776492"/>
    <lineage>
        <taxon>Archaea</taxon>
        <taxon>Methanobacteriati</taxon>
        <taxon>Methanobacteriota</taxon>
        <taxon>Stenosarchaea group</taxon>
        <taxon>Halobacteria</taxon>
        <taxon>Halobacteriales</taxon>
        <taxon>Haloferacaceae</taxon>
        <taxon>Halobium</taxon>
    </lineage>
</organism>
<accession>A0ABD5RVI4</accession>
<evidence type="ECO:0000313" key="4">
    <source>
        <dbReference type="Proteomes" id="UP001596328"/>
    </source>
</evidence>
<dbReference type="Pfam" id="PF26255">
    <property type="entry name" value="Viral_env_HRPV"/>
    <property type="match status" value="1"/>
</dbReference>
<comment type="caution">
    <text evidence="3">The sequence shown here is derived from an EMBL/GenBank/DDBJ whole genome shotgun (WGS) entry which is preliminary data.</text>
</comment>
<dbReference type="AlphaFoldDB" id="A0ABD5RVI4"/>
<keyword evidence="1" id="KW-1133">Transmembrane helix</keyword>
<keyword evidence="1" id="KW-0812">Transmembrane</keyword>
<sequence length="608" mass="66140">MAVLVLCSVLLGPGLILTTDPVAATNNTTTTPSEPTYEREDGVRYCSELNGFEQALVTFGFGQCTDDVEVIEGNAEETHHSIYNHAIIVNSKMNREQVEDESFARFAESEMRIAAKKEIVQSLNEGESLQQAKADATAEINGVASEMQKSAWADQNERVSHLRSWNQTISETEQLGRNDVFAFNYGNSKFGTQNVTTWDGETIEVQKFIYLDGDCSQGYCDANDRYTYYDGSVWNGEHEDAIIRPPSSLDSGQVTVLDPTAEKQKINKINNSRTKVIDNSDEIAEAIYRNYEPGEITVEDVMSASEMASAYGSGDGTGHYAWAGLFAAQRGYASPVGHSMTIEYSESISNEFYVGTTQNGQPTDYRLAQGVTEDVSGDVTYTVYGDPADNGTQIDFSIVNGAGSKSATLNQNGVATVSFDASSFETDSNGEEKLYVNIKNNGANLGEGMVYDGVQTYQGLIYADPGMFQNETIVTDKTYQPTQMNGTAFLSYKLGDGSDVKKLTGPFTVTKMVNERTGEEVNSTKLQSSDFSTSDTSDLTKQVEKIIEIRKIVEERNDVEANRGGGPIFSGGGSLFSGLSSSDMIVIGVFLIGGLLVLARLLDSLKPL</sequence>
<proteinExistence type="predicted"/>
<gene>
    <name evidence="3" type="ORF">ACFQE1_02145</name>
</gene>
<evidence type="ECO:0000313" key="3">
    <source>
        <dbReference type="EMBL" id="MFC6723212.1"/>
    </source>
</evidence>
<dbReference type="Proteomes" id="UP001596328">
    <property type="component" value="Unassembled WGS sequence"/>
</dbReference>
<reference evidence="3 4" key="1">
    <citation type="journal article" date="2019" name="Int. J. Syst. Evol. Microbiol.">
        <title>The Global Catalogue of Microorganisms (GCM) 10K type strain sequencing project: providing services to taxonomists for standard genome sequencing and annotation.</title>
        <authorList>
            <consortium name="The Broad Institute Genomics Platform"/>
            <consortium name="The Broad Institute Genome Sequencing Center for Infectious Disease"/>
            <person name="Wu L."/>
            <person name="Ma J."/>
        </authorList>
    </citation>
    <scope>NUCLEOTIDE SEQUENCE [LARGE SCALE GENOMIC DNA]</scope>
    <source>
        <strain evidence="3 4">NBRC 111368</strain>
    </source>
</reference>
<evidence type="ECO:0000256" key="1">
    <source>
        <dbReference type="SAM" id="Phobius"/>
    </source>
</evidence>
<keyword evidence="4" id="KW-1185">Reference proteome</keyword>
<name>A0ABD5RVI4_9EURY</name>
<feature type="domain" description="Envelope protein N-terminal" evidence="2">
    <location>
        <begin position="65"/>
        <end position="329"/>
    </location>
</feature>